<dbReference type="KEGG" id="paby:Ga0080574_TMP3801"/>
<dbReference type="AlphaFoldDB" id="A0A1P8UXM6"/>
<name>A0A1P8UXM6_9RHOB</name>
<organism evidence="2 3">
    <name type="scientific">Salipiger abyssi</name>
    <dbReference type="NCBI Taxonomy" id="1250539"/>
    <lineage>
        <taxon>Bacteria</taxon>
        <taxon>Pseudomonadati</taxon>
        <taxon>Pseudomonadota</taxon>
        <taxon>Alphaproteobacteria</taxon>
        <taxon>Rhodobacterales</taxon>
        <taxon>Roseobacteraceae</taxon>
        <taxon>Salipiger</taxon>
    </lineage>
</organism>
<gene>
    <name evidence="2" type="ORF">Ga0080574_TMP3801</name>
</gene>
<sequence>MSFLQSLLIAIEPQLVELCAVIVTALIGWLFTILRTHFKMQIEEKHERAIKKAAATGAKAAIRAGFKGLEAKTYMRRHVFESVPDAMAALRPKPLTFDNILESALGDRENAAPAMLINNMASGVNEVAHGELPSGGALR</sequence>
<dbReference type="RefSeq" id="WP_076703359.1">
    <property type="nucleotide sequence ID" value="NZ_CP015093.1"/>
</dbReference>
<feature type="transmembrane region" description="Helical" evidence="1">
    <location>
        <begin position="15"/>
        <end position="34"/>
    </location>
</feature>
<reference evidence="2 3" key="1">
    <citation type="submission" date="2016-04" db="EMBL/GenBank/DDBJ databases">
        <title>Deep-sea bacteria in the southern Pacific.</title>
        <authorList>
            <person name="Tang K."/>
        </authorList>
    </citation>
    <scope>NUCLEOTIDE SEQUENCE [LARGE SCALE GENOMIC DNA]</scope>
    <source>
        <strain evidence="2 3">JLT2014</strain>
    </source>
</reference>
<keyword evidence="1" id="KW-0472">Membrane</keyword>
<proteinExistence type="predicted"/>
<accession>A0A1P8UXM6</accession>
<keyword evidence="1" id="KW-0812">Transmembrane</keyword>
<protein>
    <submittedName>
        <fullName evidence="2">Uncharacterized protein</fullName>
    </submittedName>
</protein>
<dbReference type="STRING" id="1250539.Ga0080574_TMP3801"/>
<keyword evidence="3" id="KW-1185">Reference proteome</keyword>
<dbReference type="Proteomes" id="UP000187059">
    <property type="component" value="Chromosome"/>
</dbReference>
<dbReference type="EMBL" id="CP015093">
    <property type="protein sequence ID" value="APZ54135.1"/>
    <property type="molecule type" value="Genomic_DNA"/>
</dbReference>
<evidence type="ECO:0000313" key="3">
    <source>
        <dbReference type="Proteomes" id="UP000187059"/>
    </source>
</evidence>
<evidence type="ECO:0000313" key="2">
    <source>
        <dbReference type="EMBL" id="APZ54135.1"/>
    </source>
</evidence>
<evidence type="ECO:0000256" key="1">
    <source>
        <dbReference type="SAM" id="Phobius"/>
    </source>
</evidence>
<keyword evidence="1" id="KW-1133">Transmembrane helix</keyword>